<comment type="caution">
    <text evidence="2">The sequence shown here is derived from an EMBL/GenBank/DDBJ whole genome shotgun (WGS) entry which is preliminary data.</text>
</comment>
<proteinExistence type="predicted"/>
<dbReference type="eggNOG" id="ENOG5031PCG">
    <property type="taxonomic scope" value="Bacteria"/>
</dbReference>
<keyword evidence="1" id="KW-0732">Signal</keyword>
<evidence type="ECO:0000313" key="3">
    <source>
        <dbReference type="Proteomes" id="UP000016562"/>
    </source>
</evidence>
<evidence type="ECO:0000256" key="1">
    <source>
        <dbReference type="SAM" id="SignalP"/>
    </source>
</evidence>
<dbReference type="AlphaFoldDB" id="U3ALI4"/>
<reference evidence="2 3" key="1">
    <citation type="submission" date="2013-09" db="EMBL/GenBank/DDBJ databases">
        <title>Whole genome shotgun sequence of Vibrio ezurae NBRC 102218.</title>
        <authorList>
            <person name="Yoshida I."/>
            <person name="Hosoyama A."/>
            <person name="Numata M."/>
            <person name="Hashimoto M."/>
            <person name="Hosoyama Y."/>
            <person name="Tsuchikane K."/>
            <person name="Noguchi M."/>
            <person name="Hirakata S."/>
            <person name="Ichikawa N."/>
            <person name="Ohji S."/>
            <person name="Yamazoe A."/>
            <person name="Fujita N."/>
        </authorList>
    </citation>
    <scope>NUCLEOTIDE SEQUENCE [LARGE SCALE GENOMIC DNA]</scope>
    <source>
        <strain evidence="2 3">NBRC 102218</strain>
    </source>
</reference>
<feature type="chain" id="PRO_5004639496" description="Lipoprotein" evidence="1">
    <location>
        <begin position="21"/>
        <end position="98"/>
    </location>
</feature>
<dbReference type="Proteomes" id="UP000016562">
    <property type="component" value="Unassembled WGS sequence"/>
</dbReference>
<dbReference type="RefSeq" id="WP_021714463.1">
    <property type="nucleotide sequence ID" value="NZ_BATM01000040.1"/>
</dbReference>
<sequence length="98" mass="11083">MKKVLMLLTACLLSSCNVTNSDGSSVFTYSSCKITYSDAPFRYQVQHDLKQCWNAKGDGYTSKSSAIDWCDETVHDYVSQGYPTNYTVQFEVESTYCK</sequence>
<dbReference type="OrthoDB" id="6401883at2"/>
<dbReference type="STRING" id="1219080.VEZ01S_40_00080"/>
<protein>
    <recommendedName>
        <fullName evidence="4">Lipoprotein</fullName>
    </recommendedName>
</protein>
<accession>U3ALI4</accession>
<feature type="signal peptide" evidence="1">
    <location>
        <begin position="1"/>
        <end position="20"/>
    </location>
</feature>
<dbReference type="EMBL" id="BATM01000040">
    <property type="protein sequence ID" value="GAD80761.1"/>
    <property type="molecule type" value="Genomic_DNA"/>
</dbReference>
<gene>
    <name evidence="2" type="ORF">VEZ01S_40_00080</name>
</gene>
<evidence type="ECO:0000313" key="2">
    <source>
        <dbReference type="EMBL" id="GAD80761.1"/>
    </source>
</evidence>
<name>U3ALI4_9VIBR</name>
<keyword evidence="3" id="KW-1185">Reference proteome</keyword>
<evidence type="ECO:0008006" key="4">
    <source>
        <dbReference type="Google" id="ProtNLM"/>
    </source>
</evidence>
<organism evidence="2 3">
    <name type="scientific">Vibrio ezurae NBRC 102218</name>
    <dbReference type="NCBI Taxonomy" id="1219080"/>
    <lineage>
        <taxon>Bacteria</taxon>
        <taxon>Pseudomonadati</taxon>
        <taxon>Pseudomonadota</taxon>
        <taxon>Gammaproteobacteria</taxon>
        <taxon>Vibrionales</taxon>
        <taxon>Vibrionaceae</taxon>
        <taxon>Vibrio</taxon>
    </lineage>
</organism>
<dbReference type="PROSITE" id="PS51257">
    <property type="entry name" value="PROKAR_LIPOPROTEIN"/>
    <property type="match status" value="1"/>
</dbReference>